<feature type="domain" description="O-acyltransferase WSD1-like N-terminal" evidence="9">
    <location>
        <begin position="120"/>
        <end position="288"/>
    </location>
</feature>
<keyword evidence="8" id="KW-0812">Transmembrane</keyword>
<keyword evidence="4" id="KW-0012">Acyltransferase</keyword>
<keyword evidence="8" id="KW-1133">Transmembrane helix</keyword>
<dbReference type="InterPro" id="IPR004255">
    <property type="entry name" value="O-acyltransferase_WSD1_N"/>
</dbReference>
<evidence type="ECO:0000256" key="5">
    <source>
        <dbReference type="ARBA" id="ARBA00024360"/>
    </source>
</evidence>
<dbReference type="Pfam" id="PF06974">
    <property type="entry name" value="WS_DGAT_C"/>
    <property type="match status" value="1"/>
</dbReference>
<evidence type="ECO:0000256" key="7">
    <source>
        <dbReference type="ARBA" id="ARBA00048109"/>
    </source>
</evidence>
<gene>
    <name evidence="11" type="ORF">ACHHYP_08689</name>
</gene>
<comment type="similarity">
    <text evidence="5">In the N-terminal section; belongs to the long-chain O-acyltransferase family.</text>
</comment>
<evidence type="ECO:0000256" key="3">
    <source>
        <dbReference type="ARBA" id="ARBA00022679"/>
    </source>
</evidence>
<evidence type="ECO:0000256" key="8">
    <source>
        <dbReference type="SAM" id="Phobius"/>
    </source>
</evidence>
<feature type="transmembrane region" description="Helical" evidence="8">
    <location>
        <begin position="219"/>
        <end position="237"/>
    </location>
</feature>
<dbReference type="AlphaFoldDB" id="A0A1V9YP73"/>
<dbReference type="EMBL" id="JNBR01001436">
    <property type="protein sequence ID" value="OQR87522.1"/>
    <property type="molecule type" value="Genomic_DNA"/>
</dbReference>
<dbReference type="InterPro" id="IPR023213">
    <property type="entry name" value="CAT-like_dom_sf"/>
</dbReference>
<feature type="domain" description="O-acyltransferase WSD1 C-terminal" evidence="10">
    <location>
        <begin position="333"/>
        <end position="475"/>
    </location>
</feature>
<dbReference type="SUPFAM" id="SSF52777">
    <property type="entry name" value="CoA-dependent acyltransferases"/>
    <property type="match status" value="1"/>
</dbReference>
<evidence type="ECO:0000256" key="1">
    <source>
        <dbReference type="ARBA" id="ARBA00004771"/>
    </source>
</evidence>
<dbReference type="STRING" id="1202772.A0A1V9YP73"/>
<evidence type="ECO:0000313" key="12">
    <source>
        <dbReference type="Proteomes" id="UP000243579"/>
    </source>
</evidence>
<evidence type="ECO:0000256" key="6">
    <source>
        <dbReference type="ARBA" id="ARBA00047604"/>
    </source>
</evidence>
<name>A0A1V9YP73_ACHHY</name>
<evidence type="ECO:0000256" key="2">
    <source>
        <dbReference type="ARBA" id="ARBA00005189"/>
    </source>
</evidence>
<comment type="catalytic activity">
    <reaction evidence="6">
        <text>a long chain fatty alcohol + a fatty acyl-CoA = a long-chain alcohol wax ester + CoA</text>
        <dbReference type="Rhea" id="RHEA:38443"/>
        <dbReference type="ChEBI" id="CHEBI:17135"/>
        <dbReference type="ChEBI" id="CHEBI:57287"/>
        <dbReference type="ChEBI" id="CHEBI:77636"/>
        <dbReference type="ChEBI" id="CHEBI:235323"/>
        <dbReference type="EC" id="2.3.1.75"/>
    </reaction>
</comment>
<dbReference type="OrthoDB" id="619536at2759"/>
<keyword evidence="8" id="KW-0472">Membrane</keyword>
<evidence type="ECO:0000259" key="9">
    <source>
        <dbReference type="Pfam" id="PF03007"/>
    </source>
</evidence>
<evidence type="ECO:0000259" key="10">
    <source>
        <dbReference type="Pfam" id="PF06974"/>
    </source>
</evidence>
<sequence>MDSSLMDPLNASTALWPAMDATSIFQWTVLLAAIAITFLHLARSRQAAPTLKGRLKRRMSTLGWATKESETESNRSIPLTITIMEGALSRTALGAHLQARMAEDAAFFYRFMSRVEDGNFVADATFDAIDHITTHELVEGETPHDVAESLANKALDGSRPLWAVTLIPDGEQTWLVWRIHHCIGDGASLAMAFFKFSDATELPSPAPTAPQAPKVKKPATPVHIVVAQILWSIFMYVRKFSSMIIFPEPRTVLKKAGHERKRLGYTLDFNIAETKAVGKHFHATLNDVLVSCIAGALRKTIETETQAPVAPSLSLRAGIPINMRGLAAIATTSNDFSSLVVDLPVGEANAASRMKLVAKRLTEAKFSLEKDFTRLVSQFIMSLPRDLMRHGVHWSASNVTIAITNVRGPPVDIFFCGHRMKASYAFVPPPPSVNLGVAITSWGTSLGVTVLMDTSIKATPEAFINAIEAEFQALKASLKLD</sequence>
<dbReference type="GO" id="GO:0047196">
    <property type="term" value="F:long-chain-alcohol O-fatty-acyltransferase activity"/>
    <property type="evidence" value="ECO:0007669"/>
    <property type="project" value="UniProtKB-EC"/>
</dbReference>
<keyword evidence="3" id="KW-0808">Transferase</keyword>
<dbReference type="Gene3D" id="3.30.559.10">
    <property type="entry name" value="Chloramphenicol acetyltransferase-like domain"/>
    <property type="match status" value="1"/>
</dbReference>
<evidence type="ECO:0000313" key="11">
    <source>
        <dbReference type="EMBL" id="OQR87522.1"/>
    </source>
</evidence>
<dbReference type="Proteomes" id="UP000243579">
    <property type="component" value="Unassembled WGS sequence"/>
</dbReference>
<dbReference type="InterPro" id="IPR045034">
    <property type="entry name" value="O-acyltransferase_WSD1-like"/>
</dbReference>
<proteinExistence type="inferred from homology"/>
<evidence type="ECO:0000256" key="4">
    <source>
        <dbReference type="ARBA" id="ARBA00023315"/>
    </source>
</evidence>
<dbReference type="GO" id="GO:0004144">
    <property type="term" value="F:diacylglycerol O-acyltransferase activity"/>
    <property type="evidence" value="ECO:0007669"/>
    <property type="project" value="UniProtKB-EC"/>
</dbReference>
<protein>
    <submittedName>
        <fullName evidence="11">Uncharacterized protein</fullName>
    </submittedName>
</protein>
<dbReference type="GO" id="GO:0019432">
    <property type="term" value="P:triglyceride biosynthetic process"/>
    <property type="evidence" value="ECO:0007669"/>
    <property type="project" value="UniProtKB-UniPathway"/>
</dbReference>
<accession>A0A1V9YP73</accession>
<comment type="pathway">
    <text evidence="1">Glycerolipid metabolism; triacylglycerol biosynthesis.</text>
</comment>
<organism evidence="11 12">
    <name type="scientific">Achlya hypogyna</name>
    <name type="common">Oomycete</name>
    <name type="synonym">Protoachlya hypogyna</name>
    <dbReference type="NCBI Taxonomy" id="1202772"/>
    <lineage>
        <taxon>Eukaryota</taxon>
        <taxon>Sar</taxon>
        <taxon>Stramenopiles</taxon>
        <taxon>Oomycota</taxon>
        <taxon>Saprolegniomycetes</taxon>
        <taxon>Saprolegniales</taxon>
        <taxon>Achlyaceae</taxon>
        <taxon>Achlya</taxon>
    </lineage>
</organism>
<dbReference type="PANTHER" id="PTHR31650">
    <property type="entry name" value="O-ACYLTRANSFERASE (WSD1-LIKE) FAMILY PROTEIN"/>
    <property type="match status" value="1"/>
</dbReference>
<dbReference type="UniPathway" id="UPA00282"/>
<dbReference type="InterPro" id="IPR009721">
    <property type="entry name" value="O-acyltransferase_WSD1_C"/>
</dbReference>
<dbReference type="PANTHER" id="PTHR31650:SF1">
    <property type="entry name" value="WAX ESTER SYNTHASE_DIACYLGLYCEROL ACYLTRANSFERASE 4-RELATED"/>
    <property type="match status" value="1"/>
</dbReference>
<feature type="transmembrane region" description="Helical" evidence="8">
    <location>
        <begin position="24"/>
        <end position="42"/>
    </location>
</feature>
<dbReference type="GO" id="GO:0005886">
    <property type="term" value="C:plasma membrane"/>
    <property type="evidence" value="ECO:0007669"/>
    <property type="project" value="TreeGrafter"/>
</dbReference>
<reference evidence="11 12" key="1">
    <citation type="journal article" date="2014" name="Genome Biol. Evol.">
        <title>The secreted proteins of Achlya hypogyna and Thraustotheca clavata identify the ancestral oomycete secretome and reveal gene acquisitions by horizontal gene transfer.</title>
        <authorList>
            <person name="Misner I."/>
            <person name="Blouin N."/>
            <person name="Leonard G."/>
            <person name="Richards T.A."/>
            <person name="Lane C.E."/>
        </authorList>
    </citation>
    <scope>NUCLEOTIDE SEQUENCE [LARGE SCALE GENOMIC DNA]</scope>
    <source>
        <strain evidence="11 12">ATCC 48635</strain>
    </source>
</reference>
<dbReference type="Pfam" id="PF03007">
    <property type="entry name" value="WS_DGAT_cat"/>
    <property type="match status" value="1"/>
</dbReference>
<keyword evidence="12" id="KW-1185">Reference proteome</keyword>
<comment type="caution">
    <text evidence="11">The sequence shown here is derived from an EMBL/GenBank/DDBJ whole genome shotgun (WGS) entry which is preliminary data.</text>
</comment>
<comment type="catalytic activity">
    <reaction evidence="7">
        <text>an acyl-CoA + a 1,2-diacyl-sn-glycerol = a triacyl-sn-glycerol + CoA</text>
        <dbReference type="Rhea" id="RHEA:10868"/>
        <dbReference type="ChEBI" id="CHEBI:17815"/>
        <dbReference type="ChEBI" id="CHEBI:57287"/>
        <dbReference type="ChEBI" id="CHEBI:58342"/>
        <dbReference type="ChEBI" id="CHEBI:64615"/>
        <dbReference type="EC" id="2.3.1.20"/>
    </reaction>
</comment>
<comment type="pathway">
    <text evidence="2">Lipid metabolism.</text>
</comment>